<accession>A0A843X1G5</accession>
<dbReference type="Proteomes" id="UP000652761">
    <property type="component" value="Unassembled WGS sequence"/>
</dbReference>
<evidence type="ECO:0000259" key="2">
    <source>
        <dbReference type="Pfam" id="PF13456"/>
    </source>
</evidence>
<evidence type="ECO:0000313" key="3">
    <source>
        <dbReference type="EMBL" id="MQM11851.1"/>
    </source>
</evidence>
<comment type="caution">
    <text evidence="3">The sequence shown here is derived from an EMBL/GenBank/DDBJ whole genome shotgun (WGS) entry which is preliminary data.</text>
</comment>
<dbReference type="PANTHER" id="PTHR47723:SF19">
    <property type="entry name" value="POLYNUCLEOTIDYL TRANSFERASE, RIBONUCLEASE H-LIKE SUPERFAMILY PROTEIN"/>
    <property type="match status" value="1"/>
</dbReference>
<dbReference type="CDD" id="cd06222">
    <property type="entry name" value="RNase_H_like"/>
    <property type="match status" value="1"/>
</dbReference>
<dbReference type="InterPro" id="IPR053151">
    <property type="entry name" value="RNase_H-like"/>
</dbReference>
<evidence type="ECO:0000313" key="4">
    <source>
        <dbReference type="Proteomes" id="UP000652761"/>
    </source>
</evidence>
<keyword evidence="1" id="KW-0175">Coiled coil</keyword>
<dbReference type="AlphaFoldDB" id="A0A843X1G5"/>
<dbReference type="GO" id="GO:0004523">
    <property type="term" value="F:RNA-DNA hybrid ribonuclease activity"/>
    <property type="evidence" value="ECO:0007669"/>
    <property type="project" value="InterPro"/>
</dbReference>
<dbReference type="InterPro" id="IPR002156">
    <property type="entry name" value="RNaseH_domain"/>
</dbReference>
<dbReference type="PANTHER" id="PTHR47723">
    <property type="entry name" value="OS05G0353850 PROTEIN"/>
    <property type="match status" value="1"/>
</dbReference>
<dbReference type="EMBL" id="NMUH01005126">
    <property type="protein sequence ID" value="MQM11851.1"/>
    <property type="molecule type" value="Genomic_DNA"/>
</dbReference>
<organism evidence="3 4">
    <name type="scientific">Colocasia esculenta</name>
    <name type="common">Wild taro</name>
    <name type="synonym">Arum esculentum</name>
    <dbReference type="NCBI Taxonomy" id="4460"/>
    <lineage>
        <taxon>Eukaryota</taxon>
        <taxon>Viridiplantae</taxon>
        <taxon>Streptophyta</taxon>
        <taxon>Embryophyta</taxon>
        <taxon>Tracheophyta</taxon>
        <taxon>Spermatophyta</taxon>
        <taxon>Magnoliopsida</taxon>
        <taxon>Liliopsida</taxon>
        <taxon>Araceae</taxon>
        <taxon>Aroideae</taxon>
        <taxon>Colocasieae</taxon>
        <taxon>Colocasia</taxon>
    </lineage>
</organism>
<evidence type="ECO:0000256" key="1">
    <source>
        <dbReference type="SAM" id="Coils"/>
    </source>
</evidence>
<keyword evidence="4" id="KW-1185">Reference proteome</keyword>
<dbReference type="InterPro" id="IPR012337">
    <property type="entry name" value="RNaseH-like_sf"/>
</dbReference>
<dbReference type="InterPro" id="IPR036397">
    <property type="entry name" value="RNaseH_sf"/>
</dbReference>
<gene>
    <name evidence="3" type="ORF">Taro_044765</name>
</gene>
<dbReference type="InterPro" id="IPR044730">
    <property type="entry name" value="RNase_H-like_dom_plant"/>
</dbReference>
<dbReference type="Gene3D" id="3.30.420.10">
    <property type="entry name" value="Ribonuclease H-like superfamily/Ribonuclease H"/>
    <property type="match status" value="1"/>
</dbReference>
<name>A0A843X1G5_COLES</name>
<sequence>MTHDVHGLALVKPTPPTVVIGGAFGEPPVIVSIGEEGMPHAQLSSPQPSINKPPDLLLKNISELAMKENIYMPNVVVTVEGIVQKEGGVCTRSKAKAVTLASITLDLTTELEQASFCDINDKVRTLEYEVKAKQEAFDINSTTANRSSLEAANANLKRAIHCLEMQTLHDFGYVPLCPIKKLKLIRWIPPICDFSLNVDGACKRNPGECGGGGCIRDPQGHVHVAFTHFYGTGTSMIAEMRALCDGLRLASSLGFNLSTVYSDSLVLVNSIRENKTVSWRLYRWWRELSIARKGLSTDSSRQSSVLLVTRWLSTASYSAGYSRVQEGWPIDSYELPVDSHQFLTHQ</sequence>
<dbReference type="SUPFAM" id="SSF53098">
    <property type="entry name" value="Ribonuclease H-like"/>
    <property type="match status" value="1"/>
</dbReference>
<dbReference type="OrthoDB" id="597234at2759"/>
<feature type="domain" description="RNase H type-1" evidence="2">
    <location>
        <begin position="197"/>
        <end position="284"/>
    </location>
</feature>
<dbReference type="Pfam" id="PF13456">
    <property type="entry name" value="RVT_3"/>
    <property type="match status" value="1"/>
</dbReference>
<dbReference type="GO" id="GO:0003676">
    <property type="term" value="F:nucleic acid binding"/>
    <property type="evidence" value="ECO:0007669"/>
    <property type="project" value="InterPro"/>
</dbReference>
<proteinExistence type="predicted"/>
<protein>
    <recommendedName>
        <fullName evidence="2">RNase H type-1 domain-containing protein</fullName>
    </recommendedName>
</protein>
<reference evidence="3" key="1">
    <citation type="submission" date="2017-07" db="EMBL/GenBank/DDBJ databases">
        <title>Taro Niue Genome Assembly and Annotation.</title>
        <authorList>
            <person name="Atibalentja N."/>
            <person name="Keating K."/>
            <person name="Fields C.J."/>
        </authorList>
    </citation>
    <scope>NUCLEOTIDE SEQUENCE</scope>
    <source>
        <strain evidence="3">Niue_2</strain>
        <tissue evidence="3">Leaf</tissue>
    </source>
</reference>
<feature type="coiled-coil region" evidence="1">
    <location>
        <begin position="139"/>
        <end position="166"/>
    </location>
</feature>